<name>A0ABQ6MXY6_9STRA</name>
<protein>
    <submittedName>
        <fullName evidence="2">Uncharacterized protein</fullName>
    </submittedName>
</protein>
<comment type="caution">
    <text evidence="2">The sequence shown here is derived from an EMBL/GenBank/DDBJ whole genome shotgun (WGS) entry which is preliminary data.</text>
</comment>
<gene>
    <name evidence="2" type="ORF">TeGR_g3832</name>
</gene>
<dbReference type="Proteomes" id="UP001165060">
    <property type="component" value="Unassembled WGS sequence"/>
</dbReference>
<feature type="compositionally biased region" description="Pro residues" evidence="1">
    <location>
        <begin position="126"/>
        <end position="140"/>
    </location>
</feature>
<dbReference type="PANTHER" id="PTHR34131:SF3">
    <property type="entry name" value="(RAP ANNOTATION RELEASE2) GALACTOSE-BINDING LIKE DOMAIN CONTAINING PROTEIN"/>
    <property type="match status" value="1"/>
</dbReference>
<keyword evidence="3" id="KW-1185">Reference proteome</keyword>
<evidence type="ECO:0000313" key="3">
    <source>
        <dbReference type="Proteomes" id="UP001165060"/>
    </source>
</evidence>
<reference evidence="2 3" key="1">
    <citation type="journal article" date="2023" name="Commun. Biol.">
        <title>Genome analysis of Parmales, the sister group of diatoms, reveals the evolutionary specialization of diatoms from phago-mixotrophs to photoautotrophs.</title>
        <authorList>
            <person name="Ban H."/>
            <person name="Sato S."/>
            <person name="Yoshikawa S."/>
            <person name="Yamada K."/>
            <person name="Nakamura Y."/>
            <person name="Ichinomiya M."/>
            <person name="Sato N."/>
            <person name="Blanc-Mathieu R."/>
            <person name="Endo H."/>
            <person name="Kuwata A."/>
            <person name="Ogata H."/>
        </authorList>
    </citation>
    <scope>NUCLEOTIDE SEQUENCE [LARGE SCALE GENOMIC DNA]</scope>
</reference>
<dbReference type="InterPro" id="IPR018971">
    <property type="entry name" value="DUF1997"/>
</dbReference>
<accession>A0ABQ6MXY6</accession>
<feature type="compositionally biased region" description="Low complexity" evidence="1">
    <location>
        <begin position="20"/>
        <end position="32"/>
    </location>
</feature>
<feature type="region of interest" description="Disordered" evidence="1">
    <location>
        <begin position="13"/>
        <end position="32"/>
    </location>
</feature>
<proteinExistence type="predicted"/>
<organism evidence="2 3">
    <name type="scientific">Tetraparma gracilis</name>
    <dbReference type="NCBI Taxonomy" id="2962635"/>
    <lineage>
        <taxon>Eukaryota</taxon>
        <taxon>Sar</taxon>
        <taxon>Stramenopiles</taxon>
        <taxon>Ochrophyta</taxon>
        <taxon>Bolidophyceae</taxon>
        <taxon>Parmales</taxon>
        <taxon>Triparmaceae</taxon>
        <taxon>Tetraparma</taxon>
    </lineage>
</organism>
<dbReference type="EMBL" id="BRYB01001901">
    <property type="protein sequence ID" value="GMI35988.1"/>
    <property type="molecule type" value="Genomic_DNA"/>
</dbReference>
<evidence type="ECO:0000313" key="2">
    <source>
        <dbReference type="EMBL" id="GMI35988.1"/>
    </source>
</evidence>
<dbReference type="PANTHER" id="PTHR34131">
    <property type="entry name" value="(RAP ANNOTATION RELEASE2) GALACTOSE-BINDING LIKE DOMAIN CONTAINING PROTEIN"/>
    <property type="match status" value="1"/>
</dbReference>
<sequence>MLNLDKIIDSAIADEDLDDPSSPSSDLTSLPSDASKTVVFRASLSRSLSIPPPLVQSPSAQTVAVDEIIADHSLHPRGSSVPRTLASYLALPAEKYSLLGQATMERLDLHDLSDDLQAKILSALSPSPPSSSPPSSPSSTPPLFKLEIPTVTLLGSEFSPTLYAAVVVSPYPQSQAKIRILHCSIDGGKAARFADGRFSVNCATVITDASAPASPASDGASCMDVATSVVVTCPVPPRFQSLVPSRLVSSAGSSVMSRLIRLLLPRFLKDLGEDFTVWRSGKDDERLVPE</sequence>
<dbReference type="Pfam" id="PF09366">
    <property type="entry name" value="DUF1997"/>
    <property type="match status" value="1"/>
</dbReference>
<evidence type="ECO:0000256" key="1">
    <source>
        <dbReference type="SAM" id="MobiDB-lite"/>
    </source>
</evidence>
<feature type="region of interest" description="Disordered" evidence="1">
    <location>
        <begin position="122"/>
        <end position="141"/>
    </location>
</feature>